<dbReference type="RefSeq" id="XP_022493388.1">
    <property type="nucleotide sequence ID" value="XM_022627016.1"/>
</dbReference>
<feature type="region of interest" description="Disordered" evidence="1">
    <location>
        <begin position="1"/>
        <end position="49"/>
    </location>
</feature>
<dbReference type="GO" id="GO:0043066">
    <property type="term" value="P:negative regulation of apoptotic process"/>
    <property type="evidence" value="ECO:0007669"/>
    <property type="project" value="TreeGrafter"/>
</dbReference>
<evidence type="ECO:0000313" key="3">
    <source>
        <dbReference type="EMBL" id="OGE57965.1"/>
    </source>
</evidence>
<dbReference type="PANTHER" id="PTHR31184">
    <property type="entry name" value="HUNTINGTIN-INTERACTING PROTEIN K FAMILY MEMBER"/>
    <property type="match status" value="1"/>
</dbReference>
<feature type="domain" description="Nascent polypeptide-associated complex subunit alpha-like UBA" evidence="2">
    <location>
        <begin position="92"/>
        <end position="132"/>
    </location>
</feature>
<dbReference type="OrthoDB" id="285219at2759"/>
<dbReference type="InterPro" id="IPR052617">
    <property type="entry name" value="Huntingtin-int_K"/>
</dbReference>
<gene>
    <name evidence="3" type="ORF">PENARI_c001G11310</name>
</gene>
<comment type="caution">
    <text evidence="3">The sequence shown here is derived from an EMBL/GenBank/DDBJ whole genome shotgun (WGS) entry which is preliminary data.</text>
</comment>
<feature type="compositionally biased region" description="Polar residues" evidence="1">
    <location>
        <begin position="33"/>
        <end position="49"/>
    </location>
</feature>
<dbReference type="Pfam" id="PF19026">
    <property type="entry name" value="UBA_HYPK"/>
    <property type="match status" value="1"/>
</dbReference>
<proteinExistence type="predicted"/>
<reference evidence="3 4" key="1">
    <citation type="journal article" date="2016" name="Sci. Rep.">
        <title>Penicillium arizonense, a new, genome sequenced fungal species, reveals a high chemical diversity in secreted metabolites.</title>
        <authorList>
            <person name="Grijseels S."/>
            <person name="Nielsen J.C."/>
            <person name="Randelovic M."/>
            <person name="Nielsen J."/>
            <person name="Nielsen K.F."/>
            <person name="Workman M."/>
            <person name="Frisvad J.C."/>
        </authorList>
    </citation>
    <scope>NUCLEOTIDE SEQUENCE [LARGE SCALE GENOMIC DNA]</scope>
    <source>
        <strain evidence="3 4">CBS 141311</strain>
    </source>
</reference>
<dbReference type="Proteomes" id="UP000177622">
    <property type="component" value="Unassembled WGS sequence"/>
</dbReference>
<evidence type="ECO:0000256" key="1">
    <source>
        <dbReference type="SAM" id="MobiDB-lite"/>
    </source>
</evidence>
<dbReference type="GO" id="GO:0050821">
    <property type="term" value="P:protein stabilization"/>
    <property type="evidence" value="ECO:0007669"/>
    <property type="project" value="TreeGrafter"/>
</dbReference>
<dbReference type="CDD" id="cd14361">
    <property type="entry name" value="UBA_HYPK"/>
    <property type="match status" value="1"/>
</dbReference>
<dbReference type="PANTHER" id="PTHR31184:SF2">
    <property type="entry name" value="HUNTINGTIN-INTERACTING PROTEIN K"/>
    <property type="match status" value="1"/>
</dbReference>
<sequence>MSDPIPSATADPDAVEQPLPANAEDRKAAAALSSLNTNEISTEPASTKVNTANQEALGRAMSRLEIADGHDTGKKGTAQAGKVDGVVKKQVVKVAAADVALLVDQLELTKVKATELLRAHDGDAVKAMTAFISPCIRT</sequence>
<protein>
    <recommendedName>
        <fullName evidence="2">Nascent polypeptide-associated complex subunit alpha-like UBA domain-containing protein</fullName>
    </recommendedName>
</protein>
<dbReference type="STRING" id="1835702.A0A1F5LXT1"/>
<dbReference type="GeneID" id="34571750"/>
<accession>A0A1F5LXT1</accession>
<dbReference type="AlphaFoldDB" id="A0A1F5LXT1"/>
<dbReference type="InterPro" id="IPR038922">
    <property type="entry name" value="HYPK_UBA"/>
</dbReference>
<evidence type="ECO:0000313" key="4">
    <source>
        <dbReference type="Proteomes" id="UP000177622"/>
    </source>
</evidence>
<name>A0A1F5LXT1_PENAI</name>
<organism evidence="3 4">
    <name type="scientific">Penicillium arizonense</name>
    <dbReference type="NCBI Taxonomy" id="1835702"/>
    <lineage>
        <taxon>Eukaryota</taxon>
        <taxon>Fungi</taxon>
        <taxon>Dikarya</taxon>
        <taxon>Ascomycota</taxon>
        <taxon>Pezizomycotina</taxon>
        <taxon>Eurotiomycetes</taxon>
        <taxon>Eurotiomycetidae</taxon>
        <taxon>Eurotiales</taxon>
        <taxon>Aspergillaceae</taxon>
        <taxon>Penicillium</taxon>
    </lineage>
</organism>
<evidence type="ECO:0000259" key="2">
    <source>
        <dbReference type="Pfam" id="PF19026"/>
    </source>
</evidence>
<keyword evidence="4" id="KW-1185">Reference proteome</keyword>
<dbReference type="InterPro" id="IPR044034">
    <property type="entry name" value="NAC-like_UBA"/>
</dbReference>
<dbReference type="EMBL" id="LXJU01000001">
    <property type="protein sequence ID" value="OGE57965.1"/>
    <property type="molecule type" value="Genomic_DNA"/>
</dbReference>